<organism evidence="2 3">
    <name type="scientific">Rhizobium laguerreae</name>
    <dbReference type="NCBI Taxonomy" id="1076926"/>
    <lineage>
        <taxon>Bacteria</taxon>
        <taxon>Pseudomonadati</taxon>
        <taxon>Pseudomonadota</taxon>
        <taxon>Alphaproteobacteria</taxon>
        <taxon>Hyphomicrobiales</taxon>
        <taxon>Rhizobiaceae</taxon>
        <taxon>Rhizobium/Agrobacterium group</taxon>
        <taxon>Rhizobium</taxon>
    </lineage>
</organism>
<protein>
    <submittedName>
        <fullName evidence="2">Uncharacterized protein</fullName>
    </submittedName>
</protein>
<gene>
    <name evidence="2" type="ORF">FHS25_005192</name>
</gene>
<dbReference type="Proteomes" id="UP000542811">
    <property type="component" value="Unassembled WGS sequence"/>
</dbReference>
<feature type="compositionally biased region" description="Basic and acidic residues" evidence="1">
    <location>
        <begin position="35"/>
        <end position="44"/>
    </location>
</feature>
<sequence length="44" mass="4887">MTTPADTPLIEFVKALARRQARLDAMAPHPANENSPKDQQAKKK</sequence>
<dbReference type="EMBL" id="JACHXX010000008">
    <property type="protein sequence ID" value="MBB3164689.1"/>
    <property type="molecule type" value="Genomic_DNA"/>
</dbReference>
<name>A0ABR6GEH8_9HYPH</name>
<proteinExistence type="predicted"/>
<evidence type="ECO:0000313" key="2">
    <source>
        <dbReference type="EMBL" id="MBB3164689.1"/>
    </source>
</evidence>
<evidence type="ECO:0000313" key="3">
    <source>
        <dbReference type="Proteomes" id="UP000542811"/>
    </source>
</evidence>
<feature type="region of interest" description="Disordered" evidence="1">
    <location>
        <begin position="21"/>
        <end position="44"/>
    </location>
</feature>
<evidence type="ECO:0000256" key="1">
    <source>
        <dbReference type="SAM" id="MobiDB-lite"/>
    </source>
</evidence>
<comment type="caution">
    <text evidence="2">The sequence shown here is derived from an EMBL/GenBank/DDBJ whole genome shotgun (WGS) entry which is preliminary data.</text>
</comment>
<accession>A0ABR6GEH8</accession>
<keyword evidence="3" id="KW-1185">Reference proteome</keyword>
<reference evidence="2 3" key="1">
    <citation type="submission" date="2020-08" db="EMBL/GenBank/DDBJ databases">
        <title>Genomic Encyclopedia of Type Strains, Phase III (KMG-III): the genomes of soil and plant-associated and newly described type strains.</title>
        <authorList>
            <person name="Whitman W."/>
        </authorList>
    </citation>
    <scope>NUCLEOTIDE SEQUENCE [LARGE SCALE GENOMIC DNA]</scope>
    <source>
        <strain evidence="2 3">CECT 8280</strain>
    </source>
</reference>